<reference evidence="2" key="1">
    <citation type="submission" date="2022-01" db="EMBL/GenBank/DDBJ databases">
        <title>Genome sequnece data of strain Bradyrhizobium sp. nov.</title>
        <authorList>
            <person name="Zhang J."/>
        </authorList>
    </citation>
    <scope>NUCLEOTIDE SEQUENCE</scope>
    <source>
        <strain evidence="2">WYCCWR 12774</strain>
    </source>
</reference>
<comment type="caution">
    <text evidence="2">The sequence shown here is derived from an EMBL/GenBank/DDBJ whole genome shotgun (WGS) entry which is preliminary data.</text>
</comment>
<organism evidence="2 3">
    <name type="scientific">Bradyrhizobium zhengyangense</name>
    <dbReference type="NCBI Taxonomy" id="2911009"/>
    <lineage>
        <taxon>Bacteria</taxon>
        <taxon>Pseudomonadati</taxon>
        <taxon>Pseudomonadota</taxon>
        <taxon>Alphaproteobacteria</taxon>
        <taxon>Hyphomicrobiales</taxon>
        <taxon>Nitrobacteraceae</taxon>
        <taxon>Bradyrhizobium</taxon>
    </lineage>
</organism>
<protein>
    <recommendedName>
        <fullName evidence="4">Acyltransferase 3 domain-containing protein</fullName>
    </recommendedName>
</protein>
<keyword evidence="1" id="KW-0812">Transmembrane</keyword>
<name>A0ABS9LX65_9BRAD</name>
<sequence length="80" mass="9010">MIHHWVVYLVFSGLAVTKTMTTLSGTAATALAFVITFTLCAISYRFLEKPLIQCAHRRFTFGREQKFSVQSAREAPTLNL</sequence>
<accession>A0ABS9LX65</accession>
<proteinExistence type="predicted"/>
<keyword evidence="3" id="KW-1185">Reference proteome</keyword>
<keyword evidence="1" id="KW-0472">Membrane</keyword>
<dbReference type="EMBL" id="JAKLUA010000015">
    <property type="protein sequence ID" value="MCG2671611.1"/>
    <property type="molecule type" value="Genomic_DNA"/>
</dbReference>
<evidence type="ECO:0000313" key="3">
    <source>
        <dbReference type="Proteomes" id="UP001139012"/>
    </source>
</evidence>
<evidence type="ECO:0000313" key="2">
    <source>
        <dbReference type="EMBL" id="MCG2671611.1"/>
    </source>
</evidence>
<evidence type="ECO:0008006" key="4">
    <source>
        <dbReference type="Google" id="ProtNLM"/>
    </source>
</evidence>
<gene>
    <name evidence="2" type="ORF">L6637_32120</name>
</gene>
<feature type="transmembrane region" description="Helical" evidence="1">
    <location>
        <begin position="27"/>
        <end position="47"/>
    </location>
</feature>
<dbReference type="RefSeq" id="WP_237873055.1">
    <property type="nucleotide sequence ID" value="NZ_JAKLUA010000015.1"/>
</dbReference>
<evidence type="ECO:0000256" key="1">
    <source>
        <dbReference type="SAM" id="Phobius"/>
    </source>
</evidence>
<keyword evidence="1" id="KW-1133">Transmembrane helix</keyword>
<dbReference type="Proteomes" id="UP001139012">
    <property type="component" value="Unassembled WGS sequence"/>
</dbReference>